<accession>A0ABQ7JPL6</accession>
<name>A0ABQ7JPL6_9FUNG</name>
<sequence>MSSPIVSFGEPNPEDIALQTALLATHLAIDNSNQDGGDDYYDIIDDHEELFMPDVFESFDEPDLDEAACQVALLILSNDHGQPR</sequence>
<dbReference type="Proteomes" id="UP001194696">
    <property type="component" value="Unassembled WGS sequence"/>
</dbReference>
<evidence type="ECO:0000313" key="1">
    <source>
        <dbReference type="EMBL" id="KAG0282716.1"/>
    </source>
</evidence>
<evidence type="ECO:0000313" key="2">
    <source>
        <dbReference type="Proteomes" id="UP001194696"/>
    </source>
</evidence>
<organism evidence="1 2">
    <name type="scientific">Linnemannia gamsii</name>
    <dbReference type="NCBI Taxonomy" id="64522"/>
    <lineage>
        <taxon>Eukaryota</taxon>
        <taxon>Fungi</taxon>
        <taxon>Fungi incertae sedis</taxon>
        <taxon>Mucoromycota</taxon>
        <taxon>Mortierellomycotina</taxon>
        <taxon>Mortierellomycetes</taxon>
        <taxon>Mortierellales</taxon>
        <taxon>Mortierellaceae</taxon>
        <taxon>Linnemannia</taxon>
    </lineage>
</organism>
<proteinExistence type="predicted"/>
<gene>
    <name evidence="1" type="ORF">BGZ96_000189</name>
</gene>
<keyword evidence="2" id="KW-1185">Reference proteome</keyword>
<dbReference type="EMBL" id="JAAAIM010001014">
    <property type="protein sequence ID" value="KAG0282716.1"/>
    <property type="molecule type" value="Genomic_DNA"/>
</dbReference>
<reference evidence="1 2" key="1">
    <citation type="journal article" date="2020" name="Fungal Divers.">
        <title>Resolving the Mortierellaceae phylogeny through synthesis of multi-gene phylogenetics and phylogenomics.</title>
        <authorList>
            <person name="Vandepol N."/>
            <person name="Liber J."/>
            <person name="Desiro A."/>
            <person name="Na H."/>
            <person name="Kennedy M."/>
            <person name="Barry K."/>
            <person name="Grigoriev I.V."/>
            <person name="Miller A.N."/>
            <person name="O'Donnell K."/>
            <person name="Stajich J.E."/>
            <person name="Bonito G."/>
        </authorList>
    </citation>
    <scope>NUCLEOTIDE SEQUENCE [LARGE SCALE GENOMIC DNA]</scope>
    <source>
        <strain evidence="1 2">AD045</strain>
    </source>
</reference>
<comment type="caution">
    <text evidence="1">The sequence shown here is derived from an EMBL/GenBank/DDBJ whole genome shotgun (WGS) entry which is preliminary data.</text>
</comment>
<protein>
    <submittedName>
        <fullName evidence="1">Uncharacterized protein</fullName>
    </submittedName>
</protein>